<reference evidence="3" key="2">
    <citation type="submission" date="2020-09" db="EMBL/GenBank/DDBJ databases">
        <authorList>
            <person name="Sun Q."/>
            <person name="Zhou Y."/>
        </authorList>
    </citation>
    <scope>NUCLEOTIDE SEQUENCE</scope>
    <source>
        <strain evidence="3">CGMCC 1.15448</strain>
    </source>
</reference>
<dbReference type="Proteomes" id="UP000607559">
    <property type="component" value="Unassembled WGS sequence"/>
</dbReference>
<organism evidence="3 4">
    <name type="scientific">Puia dinghuensis</name>
    <dbReference type="NCBI Taxonomy" id="1792502"/>
    <lineage>
        <taxon>Bacteria</taxon>
        <taxon>Pseudomonadati</taxon>
        <taxon>Bacteroidota</taxon>
        <taxon>Chitinophagia</taxon>
        <taxon>Chitinophagales</taxon>
        <taxon>Chitinophagaceae</taxon>
        <taxon>Puia</taxon>
    </lineage>
</organism>
<sequence>MGPEQLVFVWLMLSSLGLFGVIFGWRYMRNRENMAMIEKGIDPNIKPERPRPAPFRNLKWGLLLVGAGVGLFFAYLLDNTLLYNIGHNFDKFENEHYVNGGNVSIYFALIAIGGGLGLIASYRIEKKELLDKQQDK</sequence>
<feature type="transmembrane region" description="Helical" evidence="1">
    <location>
        <begin position="103"/>
        <end position="122"/>
    </location>
</feature>
<keyword evidence="1" id="KW-0472">Membrane</keyword>
<proteinExistence type="predicted"/>
<name>A0A8J2UBH4_9BACT</name>
<accession>A0A8J2UBH4</accession>
<evidence type="ECO:0000313" key="4">
    <source>
        <dbReference type="Proteomes" id="UP000607559"/>
    </source>
</evidence>
<feature type="domain" description="DUF6249" evidence="2">
    <location>
        <begin position="8"/>
        <end position="126"/>
    </location>
</feature>
<dbReference type="InterPro" id="IPR046216">
    <property type="entry name" value="DUF6249"/>
</dbReference>
<dbReference type="Pfam" id="PF19762">
    <property type="entry name" value="DUF6249"/>
    <property type="match status" value="1"/>
</dbReference>
<dbReference type="EMBL" id="BMJC01000001">
    <property type="protein sequence ID" value="GGA91578.1"/>
    <property type="molecule type" value="Genomic_DNA"/>
</dbReference>
<keyword evidence="1" id="KW-0812">Transmembrane</keyword>
<gene>
    <name evidence="3" type="ORF">GCM10011511_13660</name>
</gene>
<feature type="transmembrane region" description="Helical" evidence="1">
    <location>
        <begin position="6"/>
        <end position="27"/>
    </location>
</feature>
<protein>
    <recommendedName>
        <fullName evidence="2">DUF6249 domain-containing protein</fullName>
    </recommendedName>
</protein>
<dbReference type="RefSeq" id="WP_229688802.1">
    <property type="nucleotide sequence ID" value="NZ_BMJC01000001.1"/>
</dbReference>
<reference evidence="3" key="1">
    <citation type="journal article" date="2014" name="Int. J. Syst. Evol. Microbiol.">
        <title>Complete genome sequence of Corynebacterium casei LMG S-19264T (=DSM 44701T), isolated from a smear-ripened cheese.</title>
        <authorList>
            <consortium name="US DOE Joint Genome Institute (JGI-PGF)"/>
            <person name="Walter F."/>
            <person name="Albersmeier A."/>
            <person name="Kalinowski J."/>
            <person name="Ruckert C."/>
        </authorList>
    </citation>
    <scope>NUCLEOTIDE SEQUENCE</scope>
    <source>
        <strain evidence="3">CGMCC 1.15448</strain>
    </source>
</reference>
<keyword evidence="1" id="KW-1133">Transmembrane helix</keyword>
<evidence type="ECO:0000313" key="3">
    <source>
        <dbReference type="EMBL" id="GGA91578.1"/>
    </source>
</evidence>
<dbReference type="AlphaFoldDB" id="A0A8J2UBH4"/>
<comment type="caution">
    <text evidence="3">The sequence shown here is derived from an EMBL/GenBank/DDBJ whole genome shotgun (WGS) entry which is preliminary data.</text>
</comment>
<evidence type="ECO:0000259" key="2">
    <source>
        <dbReference type="Pfam" id="PF19762"/>
    </source>
</evidence>
<evidence type="ECO:0000256" key="1">
    <source>
        <dbReference type="SAM" id="Phobius"/>
    </source>
</evidence>
<keyword evidence="4" id="KW-1185">Reference proteome</keyword>
<feature type="transmembrane region" description="Helical" evidence="1">
    <location>
        <begin position="58"/>
        <end position="77"/>
    </location>
</feature>